<gene>
    <name evidence="1" type="ORF">CROQUDRAFT_706659</name>
</gene>
<comment type="caution">
    <text evidence="1">The sequence shown here is derived from an EMBL/GenBank/DDBJ whole genome shotgun (WGS) entry which is preliminary data.</text>
</comment>
<protein>
    <submittedName>
        <fullName evidence="1">Uncharacterized protein</fullName>
    </submittedName>
</protein>
<sequence length="72" mass="8531">MILSRMLQATNCYWGWNISFRNSINKLKEKHWRAFLAKSQDNFTFKKISVHLTTENRCSGTGRLAKQNIRKI</sequence>
<evidence type="ECO:0000313" key="1">
    <source>
        <dbReference type="EMBL" id="KAG0145294.1"/>
    </source>
</evidence>
<keyword evidence="2" id="KW-1185">Reference proteome</keyword>
<dbReference type="OrthoDB" id="2717295at2759"/>
<dbReference type="AlphaFoldDB" id="A0A9P6NJH8"/>
<organism evidence="1 2">
    <name type="scientific">Cronartium quercuum f. sp. fusiforme G11</name>
    <dbReference type="NCBI Taxonomy" id="708437"/>
    <lineage>
        <taxon>Eukaryota</taxon>
        <taxon>Fungi</taxon>
        <taxon>Dikarya</taxon>
        <taxon>Basidiomycota</taxon>
        <taxon>Pucciniomycotina</taxon>
        <taxon>Pucciniomycetes</taxon>
        <taxon>Pucciniales</taxon>
        <taxon>Coleosporiaceae</taxon>
        <taxon>Cronartium</taxon>
    </lineage>
</organism>
<reference evidence="1" key="1">
    <citation type="submission" date="2013-11" db="EMBL/GenBank/DDBJ databases">
        <title>Genome sequence of the fusiform rust pathogen reveals effectors for host alternation and coevolution with pine.</title>
        <authorList>
            <consortium name="DOE Joint Genome Institute"/>
            <person name="Smith K."/>
            <person name="Pendleton A."/>
            <person name="Kubisiak T."/>
            <person name="Anderson C."/>
            <person name="Salamov A."/>
            <person name="Aerts A."/>
            <person name="Riley R."/>
            <person name="Clum A."/>
            <person name="Lindquist E."/>
            <person name="Ence D."/>
            <person name="Campbell M."/>
            <person name="Kronenberg Z."/>
            <person name="Feau N."/>
            <person name="Dhillon B."/>
            <person name="Hamelin R."/>
            <person name="Burleigh J."/>
            <person name="Smith J."/>
            <person name="Yandell M."/>
            <person name="Nelson C."/>
            <person name="Grigoriev I."/>
            <person name="Davis J."/>
        </authorList>
    </citation>
    <scope>NUCLEOTIDE SEQUENCE</scope>
    <source>
        <strain evidence="1">G11</strain>
    </source>
</reference>
<evidence type="ECO:0000313" key="2">
    <source>
        <dbReference type="Proteomes" id="UP000886653"/>
    </source>
</evidence>
<dbReference type="EMBL" id="MU167279">
    <property type="protein sequence ID" value="KAG0145294.1"/>
    <property type="molecule type" value="Genomic_DNA"/>
</dbReference>
<dbReference type="Proteomes" id="UP000886653">
    <property type="component" value="Unassembled WGS sequence"/>
</dbReference>
<proteinExistence type="predicted"/>
<name>A0A9P6NJH8_9BASI</name>
<accession>A0A9P6NJH8</accession>